<name>A0A8H6ZJS0_PLEOS</name>
<comment type="caution">
    <text evidence="1">The sequence shown here is derived from an EMBL/GenBank/DDBJ whole genome shotgun (WGS) entry which is preliminary data.</text>
</comment>
<dbReference type="EMBL" id="JACETU010000008">
    <property type="protein sequence ID" value="KAF7422297.1"/>
    <property type="molecule type" value="Genomic_DNA"/>
</dbReference>
<evidence type="ECO:0000313" key="1">
    <source>
        <dbReference type="EMBL" id="KAF7422297.1"/>
    </source>
</evidence>
<evidence type="ECO:0000313" key="2">
    <source>
        <dbReference type="Proteomes" id="UP000623687"/>
    </source>
</evidence>
<dbReference type="GeneID" id="59380271"/>
<keyword evidence="2" id="KW-1185">Reference proteome</keyword>
<dbReference type="VEuPathDB" id="FungiDB:PC9H_010453"/>
<proteinExistence type="predicted"/>
<organism evidence="1 2">
    <name type="scientific">Pleurotus ostreatus</name>
    <name type="common">Oyster mushroom</name>
    <name type="synonym">White-rot fungus</name>
    <dbReference type="NCBI Taxonomy" id="5322"/>
    <lineage>
        <taxon>Eukaryota</taxon>
        <taxon>Fungi</taxon>
        <taxon>Dikarya</taxon>
        <taxon>Basidiomycota</taxon>
        <taxon>Agaricomycotina</taxon>
        <taxon>Agaricomycetes</taxon>
        <taxon>Agaricomycetidae</taxon>
        <taxon>Agaricales</taxon>
        <taxon>Pleurotineae</taxon>
        <taxon>Pleurotaceae</taxon>
        <taxon>Pleurotus</taxon>
    </lineage>
</organism>
<dbReference type="RefSeq" id="XP_036627329.1">
    <property type="nucleotide sequence ID" value="XM_036779946.1"/>
</dbReference>
<dbReference type="AlphaFoldDB" id="A0A8H6ZJS0"/>
<gene>
    <name evidence="1" type="ORF">PC9H_010453</name>
</gene>
<accession>A0A8H6ZJS0</accession>
<protein>
    <submittedName>
        <fullName evidence="1">Uncharacterized protein</fullName>
    </submittedName>
</protein>
<reference evidence="1" key="1">
    <citation type="submission" date="2019-07" db="EMBL/GenBank/DDBJ databases">
        <authorList>
            <person name="Palmer J.M."/>
        </authorList>
    </citation>
    <scope>NUCLEOTIDE SEQUENCE</scope>
    <source>
        <strain evidence="1">PC9</strain>
    </source>
</reference>
<sequence>MALRRDEWAFCPDEETLELLAKNLLENGERPTDARRSWETECPCSCPPTTAKQLHKRLAVHSRDKTEASVDISSLFECSVCGGPHDSCTQANSPTYVGINLADETYNHRRTAVDVCHFRELFLLFLVFILGDAYCINPNGQLRATGDRQCAVPAFIRHRNILEIGIVLNFDELPFVHQVTRLRIDCETMTGPIQADLSTAIEKLAYHGSSPATKLGMGRQVRSELSRARSRRTPHIDDGWHCQTSSTRSYVRCHSNIPTEYGPMGAQLGRFFVGVAHAVEKRTEGSSS</sequence>
<dbReference type="Proteomes" id="UP000623687">
    <property type="component" value="Unassembled WGS sequence"/>
</dbReference>